<dbReference type="PANTHER" id="PTHR10381">
    <property type="entry name" value="ATP-DEPENDENT CLP PROTEASE PROTEOLYTIC SUBUNIT"/>
    <property type="match status" value="1"/>
</dbReference>
<dbReference type="EMBL" id="JBJUIK010000005">
    <property type="protein sequence ID" value="KAL3526988.1"/>
    <property type="molecule type" value="Genomic_DNA"/>
</dbReference>
<dbReference type="InterPro" id="IPR023562">
    <property type="entry name" value="ClpP/TepA"/>
</dbReference>
<keyword evidence="8" id="KW-1133">Transmembrane helix</keyword>
<dbReference type="PANTHER" id="PTHR10381:SF50">
    <property type="entry name" value="ATP-DEPENDENT CLP PROTEASE PROTEOLYTIC SUBUNIT 3, CHLOROPLASTIC"/>
    <property type="match status" value="1"/>
</dbReference>
<evidence type="ECO:0000256" key="7">
    <source>
        <dbReference type="RuleBase" id="RU003567"/>
    </source>
</evidence>
<dbReference type="Gene3D" id="3.90.226.10">
    <property type="entry name" value="2-enoyl-CoA Hydratase, Chain A, domain 1"/>
    <property type="match status" value="2"/>
</dbReference>
<dbReference type="InterPro" id="IPR029045">
    <property type="entry name" value="ClpP/crotonase-like_dom_sf"/>
</dbReference>
<keyword evidence="3" id="KW-0378">Hydrolase</keyword>
<feature type="transmembrane region" description="Helical" evidence="8">
    <location>
        <begin position="21"/>
        <end position="43"/>
    </location>
</feature>
<dbReference type="GO" id="GO:0009532">
    <property type="term" value="C:plastid stroma"/>
    <property type="evidence" value="ECO:0007669"/>
    <property type="project" value="UniProtKB-ARBA"/>
</dbReference>
<evidence type="ECO:0000256" key="6">
    <source>
        <dbReference type="PROSITE-ProRule" id="PRU10086"/>
    </source>
</evidence>
<dbReference type="CDD" id="cd07017">
    <property type="entry name" value="S14_ClpP_2"/>
    <property type="match status" value="1"/>
</dbReference>
<keyword evidence="4" id="KW-0720">Serine protease</keyword>
<organism evidence="9 10">
    <name type="scientific">Cinchona calisaya</name>
    <dbReference type="NCBI Taxonomy" id="153742"/>
    <lineage>
        <taxon>Eukaryota</taxon>
        <taxon>Viridiplantae</taxon>
        <taxon>Streptophyta</taxon>
        <taxon>Embryophyta</taxon>
        <taxon>Tracheophyta</taxon>
        <taxon>Spermatophyta</taxon>
        <taxon>Magnoliopsida</taxon>
        <taxon>eudicotyledons</taxon>
        <taxon>Gunneridae</taxon>
        <taxon>Pentapetalae</taxon>
        <taxon>asterids</taxon>
        <taxon>lamiids</taxon>
        <taxon>Gentianales</taxon>
        <taxon>Rubiaceae</taxon>
        <taxon>Cinchonoideae</taxon>
        <taxon>Cinchoneae</taxon>
        <taxon>Cinchona</taxon>
    </lineage>
</organism>
<gene>
    <name evidence="9" type="ORF">ACH5RR_011644</name>
</gene>
<keyword evidence="10" id="KW-1185">Reference proteome</keyword>
<evidence type="ECO:0000256" key="4">
    <source>
        <dbReference type="ARBA" id="ARBA00022825"/>
    </source>
</evidence>
<evidence type="ECO:0000256" key="2">
    <source>
        <dbReference type="ARBA" id="ARBA00022670"/>
    </source>
</evidence>
<sequence>MPAFRVYEISNGMGIYDAMKLCKVDASTICMGLAASVGAFLLASGSKGKRYCMPNTRVMIHQPLGMGIYDAMKLCKTNVSIILIGLVTFMGAFLLGFWQSRKEILHAKCKVMIHQPLRTAGVKLVKIRQSSSGNMCLPCSIPSVFGMEWRKKMERRPGLRMRKSARREVLLKQLVNLCSCLEGVPDQEEYMAKYSTA</sequence>
<accession>A0ABD3A717</accession>
<reference evidence="9 10" key="1">
    <citation type="submission" date="2024-11" db="EMBL/GenBank/DDBJ databases">
        <title>A near-complete genome assembly of Cinchona calisaya.</title>
        <authorList>
            <person name="Lian D.C."/>
            <person name="Zhao X.W."/>
            <person name="Wei L."/>
        </authorList>
    </citation>
    <scope>NUCLEOTIDE SEQUENCE [LARGE SCALE GENOMIC DNA]</scope>
    <source>
        <tissue evidence="9">Nenye</tissue>
    </source>
</reference>
<dbReference type="Proteomes" id="UP001630127">
    <property type="component" value="Unassembled WGS sequence"/>
</dbReference>
<dbReference type="GO" id="GO:0006508">
    <property type="term" value="P:proteolysis"/>
    <property type="evidence" value="ECO:0007669"/>
    <property type="project" value="UniProtKB-KW"/>
</dbReference>
<keyword evidence="8" id="KW-0812">Transmembrane</keyword>
<keyword evidence="2" id="KW-0645">Protease</keyword>
<comment type="caution">
    <text evidence="9">The sequence shown here is derived from an EMBL/GenBank/DDBJ whole genome shotgun (WGS) entry which is preliminary data.</text>
</comment>
<protein>
    <recommendedName>
        <fullName evidence="7">ATP-dependent Clp protease proteolytic subunit</fullName>
    </recommendedName>
</protein>
<name>A0ABD3A717_9GENT</name>
<evidence type="ECO:0000256" key="3">
    <source>
        <dbReference type="ARBA" id="ARBA00022801"/>
    </source>
</evidence>
<dbReference type="GO" id="GO:0004252">
    <property type="term" value="F:serine-type endopeptidase activity"/>
    <property type="evidence" value="ECO:0007669"/>
    <property type="project" value="UniProtKB-EC"/>
</dbReference>
<evidence type="ECO:0000313" key="10">
    <source>
        <dbReference type="Proteomes" id="UP001630127"/>
    </source>
</evidence>
<dbReference type="InterPro" id="IPR033135">
    <property type="entry name" value="ClpP_His_AS"/>
</dbReference>
<proteinExistence type="inferred from homology"/>
<dbReference type="PRINTS" id="PR00127">
    <property type="entry name" value="CLPPROTEASEP"/>
</dbReference>
<evidence type="ECO:0000256" key="5">
    <source>
        <dbReference type="ARBA" id="ARBA00034021"/>
    </source>
</evidence>
<keyword evidence="8" id="KW-0472">Membrane</keyword>
<dbReference type="Pfam" id="PF00574">
    <property type="entry name" value="CLP_protease"/>
    <property type="match status" value="1"/>
</dbReference>
<dbReference type="InterPro" id="IPR001907">
    <property type="entry name" value="ClpP"/>
</dbReference>
<evidence type="ECO:0000313" key="9">
    <source>
        <dbReference type="EMBL" id="KAL3526988.1"/>
    </source>
</evidence>
<dbReference type="PROSITE" id="PS00382">
    <property type="entry name" value="CLP_PROTEASE_HIS"/>
    <property type="match status" value="1"/>
</dbReference>
<comment type="catalytic activity">
    <reaction evidence="5 6">
        <text>Hydrolysis of proteins to small peptides in the presence of ATP and magnesium. alpha-casein is the usual test substrate. In the absence of ATP, only oligopeptides shorter than five residues are hydrolyzed (such as succinyl-Leu-Tyr-|-NHMec, and Leu-Tyr-Leu-|-Tyr-Trp, in which cleavage of the -Tyr-|-Leu- and -Tyr-|-Trp bonds also occurs).</text>
        <dbReference type="EC" id="3.4.21.92"/>
    </reaction>
</comment>
<evidence type="ECO:0000256" key="8">
    <source>
        <dbReference type="SAM" id="Phobius"/>
    </source>
</evidence>
<comment type="similarity">
    <text evidence="1 7">Belongs to the peptidase S14 family.</text>
</comment>
<evidence type="ECO:0000256" key="1">
    <source>
        <dbReference type="ARBA" id="ARBA00007039"/>
    </source>
</evidence>
<feature type="transmembrane region" description="Helical" evidence="8">
    <location>
        <begin position="79"/>
        <end position="98"/>
    </location>
</feature>
<dbReference type="SUPFAM" id="SSF52096">
    <property type="entry name" value="ClpP/crotonase"/>
    <property type="match status" value="1"/>
</dbReference>
<feature type="active site" evidence="6">
    <location>
        <position position="61"/>
    </location>
</feature>
<dbReference type="AlphaFoldDB" id="A0ABD3A717"/>